<keyword evidence="3" id="KW-1185">Reference proteome</keyword>
<gene>
    <name evidence="2" type="ORF">G3I59_27185</name>
</gene>
<feature type="compositionally biased region" description="Polar residues" evidence="1">
    <location>
        <begin position="28"/>
        <end position="38"/>
    </location>
</feature>
<dbReference type="Proteomes" id="UP000470404">
    <property type="component" value="Unassembled WGS sequence"/>
</dbReference>
<sequence length="87" mass="8862">MVPATSSGSAAVAVSAGWRSNPAGSMPGTGSRNRTQTPRAALAPNAGPRSASDSRMPSAPGVEELADLDVGDVGQWRRDELRAEANT</sequence>
<evidence type="ECO:0000313" key="2">
    <source>
        <dbReference type="EMBL" id="NEC59172.1"/>
    </source>
</evidence>
<protein>
    <submittedName>
        <fullName evidence="2">Uncharacterized protein</fullName>
    </submittedName>
</protein>
<feature type="compositionally biased region" description="Low complexity" evidence="1">
    <location>
        <begin position="1"/>
        <end position="17"/>
    </location>
</feature>
<proteinExistence type="predicted"/>
<feature type="region of interest" description="Disordered" evidence="1">
    <location>
        <begin position="1"/>
        <end position="87"/>
    </location>
</feature>
<evidence type="ECO:0000256" key="1">
    <source>
        <dbReference type="SAM" id="MobiDB-lite"/>
    </source>
</evidence>
<accession>A0ABX0BY70</accession>
<name>A0ABX0BY70_9PSEU</name>
<reference evidence="2 3" key="1">
    <citation type="submission" date="2020-01" db="EMBL/GenBank/DDBJ databases">
        <title>Insect and environment-associated Actinomycetes.</title>
        <authorList>
            <person name="Currrie C."/>
            <person name="Chevrette M."/>
            <person name="Carlson C."/>
            <person name="Stubbendieck R."/>
            <person name="Wendt-Pienkowski E."/>
        </authorList>
    </citation>
    <scope>NUCLEOTIDE SEQUENCE [LARGE SCALE GENOMIC DNA]</scope>
    <source>
        <strain evidence="2 3">SID8386</strain>
    </source>
</reference>
<comment type="caution">
    <text evidence="2">The sequence shown here is derived from an EMBL/GenBank/DDBJ whole genome shotgun (WGS) entry which is preliminary data.</text>
</comment>
<evidence type="ECO:0000313" key="3">
    <source>
        <dbReference type="Proteomes" id="UP000470404"/>
    </source>
</evidence>
<feature type="compositionally biased region" description="Basic and acidic residues" evidence="1">
    <location>
        <begin position="75"/>
        <end position="87"/>
    </location>
</feature>
<dbReference type="RefSeq" id="WP_067593233.1">
    <property type="nucleotide sequence ID" value="NZ_JAAGNC010000137.1"/>
</dbReference>
<dbReference type="EMBL" id="JAAGNC010000137">
    <property type="protein sequence ID" value="NEC59172.1"/>
    <property type="molecule type" value="Genomic_DNA"/>
</dbReference>
<organism evidence="2 3">
    <name type="scientific">Amycolatopsis rubida</name>
    <dbReference type="NCBI Taxonomy" id="112413"/>
    <lineage>
        <taxon>Bacteria</taxon>
        <taxon>Bacillati</taxon>
        <taxon>Actinomycetota</taxon>
        <taxon>Actinomycetes</taxon>
        <taxon>Pseudonocardiales</taxon>
        <taxon>Pseudonocardiaceae</taxon>
        <taxon>Amycolatopsis</taxon>
    </lineage>
</organism>